<evidence type="ECO:0000313" key="1">
    <source>
        <dbReference type="EMBL" id="KAL0929836.1"/>
    </source>
</evidence>
<evidence type="ECO:0000313" key="2">
    <source>
        <dbReference type="Proteomes" id="UP000805649"/>
    </source>
</evidence>
<organism evidence="1 2">
    <name type="scientific">Colletotrichum truncatum</name>
    <name type="common">Anthracnose fungus</name>
    <name type="synonym">Colletotrichum capsici</name>
    <dbReference type="NCBI Taxonomy" id="5467"/>
    <lineage>
        <taxon>Eukaryota</taxon>
        <taxon>Fungi</taxon>
        <taxon>Dikarya</taxon>
        <taxon>Ascomycota</taxon>
        <taxon>Pezizomycotina</taxon>
        <taxon>Sordariomycetes</taxon>
        <taxon>Hypocreomycetidae</taxon>
        <taxon>Glomerellales</taxon>
        <taxon>Glomerellaceae</taxon>
        <taxon>Colletotrichum</taxon>
        <taxon>Colletotrichum truncatum species complex</taxon>
    </lineage>
</organism>
<keyword evidence="2" id="KW-1185">Reference proteome</keyword>
<reference evidence="1 2" key="1">
    <citation type="journal article" date="2020" name="Phytopathology">
        <title>Genome Sequence Resources of Colletotrichum truncatum, C. plurivorum, C. musicola, and C. sojae: Four Species Pathogenic to Soybean (Glycine max).</title>
        <authorList>
            <person name="Rogerio F."/>
            <person name="Boufleur T.R."/>
            <person name="Ciampi-Guillardi M."/>
            <person name="Sukno S.A."/>
            <person name="Thon M.R."/>
            <person name="Massola Junior N.S."/>
            <person name="Baroncelli R."/>
        </authorList>
    </citation>
    <scope>NUCLEOTIDE SEQUENCE [LARGE SCALE GENOMIC DNA]</scope>
    <source>
        <strain evidence="1 2">CMES1059</strain>
    </source>
</reference>
<sequence length="721" mass="82824">MAALQPFHRSQSFPEDCGSHFNLESTNRRSSAKAQNTTFQPLLLHRSVGTTDPMMQGLSLKYPEIHLQPVPPIIQECSSDLIQDSSSPDVASWNTNHAATAPFKGRGVPSTLNLPPFMKEPSEITDRGDQMYINLKIQGRVDSFPADKDDGEGTLADQLFGVTKENSRDRTDFLPKRQLDRLINPQSVTKELTRWLRDTISEDKIKDLACQVCSETLLPSNDVAASELKVISYQKVFAILVLVNKVYYIEKFLQEQVCDIDLPLARHVEQNGDCRKISLHRRKQPKVRLGCFDTWSQINLRNFEQYQWSVIPPFFTKGQRKNVKHYVFEPHIVLPFSFSNDMYSVPVGQERRGGYSLVFQAEIHPDHHDFNGSEGVTEKTSQDCRNIFAIKCLDSPDKDSFEKEVHILKRFSGEAHPHLISLLSTYEKAGKYFLIFPWAGADLKTYWKTENPMPAFDADTVIWMAEQCKGIAEGLTKLHQYETDRIDKGQNMKNEHLTPHQDQKSTRGPEPLATLYGRHGDIKPENILWFPGPRNSKHQGTLKISDFGLAELNTRQSRSNRRGSQVANSPTYRPPECDLQKKLVKQAYDIWTLGCLYLEFVTWMLGGWALLNEFRSQRQSTDAGPRYIKSDSFFEIWHSQGTKQGQASVKVAVRQFILKLHSHARCTEFFHRFLHLIEEDMMAIEAMDRPRCMQIQERLTSWHDRCLNDEEFALMPAPWSN</sequence>
<name>A0ACC3YDJ6_COLTU</name>
<dbReference type="EMBL" id="VUJX02000014">
    <property type="protein sequence ID" value="KAL0929836.1"/>
    <property type="molecule type" value="Genomic_DNA"/>
</dbReference>
<comment type="caution">
    <text evidence="1">The sequence shown here is derived from an EMBL/GenBank/DDBJ whole genome shotgun (WGS) entry which is preliminary data.</text>
</comment>
<keyword evidence="1" id="KW-0808">Transferase</keyword>
<gene>
    <name evidence="1" type="ORF">CTRU02_215266</name>
</gene>
<keyword evidence="1" id="KW-0418">Kinase</keyword>
<proteinExistence type="predicted"/>
<dbReference type="Proteomes" id="UP000805649">
    <property type="component" value="Unassembled WGS sequence"/>
</dbReference>
<accession>A0ACC3YDJ6</accession>
<protein>
    <submittedName>
        <fullName evidence="1">Protein kinase</fullName>
    </submittedName>
</protein>